<name>A0ABV8B5I1_9BACI</name>
<protein>
    <recommendedName>
        <fullName evidence="3">HNH endonuclease</fullName>
    </recommendedName>
</protein>
<dbReference type="RefSeq" id="WP_377917929.1">
    <property type="nucleotide sequence ID" value="NZ_JBHRZT010000072.1"/>
</dbReference>
<evidence type="ECO:0000313" key="1">
    <source>
        <dbReference type="EMBL" id="MFC3885512.1"/>
    </source>
</evidence>
<keyword evidence="2" id="KW-1185">Reference proteome</keyword>
<proteinExistence type="predicted"/>
<reference evidence="2" key="1">
    <citation type="journal article" date="2019" name="Int. J. Syst. Evol. Microbiol.">
        <title>The Global Catalogue of Microorganisms (GCM) 10K type strain sequencing project: providing services to taxonomists for standard genome sequencing and annotation.</title>
        <authorList>
            <consortium name="The Broad Institute Genomics Platform"/>
            <consortium name="The Broad Institute Genome Sequencing Center for Infectious Disease"/>
            <person name="Wu L."/>
            <person name="Ma J."/>
        </authorList>
    </citation>
    <scope>NUCLEOTIDE SEQUENCE [LARGE SCALE GENOMIC DNA]</scope>
    <source>
        <strain evidence="2">CCUG 61889</strain>
    </source>
</reference>
<accession>A0ABV8B5I1</accession>
<gene>
    <name evidence="1" type="ORF">ACFOU2_19360</name>
</gene>
<sequence length="99" mass="11322">MPIAGIDAEIGDNVGNGLRKGKQERREGEEFAKQLIDRVTKRMQPDHVWELQLGGPDEVSNLKFLDSYTNWHIGTQQIRPQIKNLPTGKKVKIKIEEDE</sequence>
<evidence type="ECO:0008006" key="3">
    <source>
        <dbReference type="Google" id="ProtNLM"/>
    </source>
</evidence>
<organism evidence="1 2">
    <name type="scientific">Bacillus songklensis</name>
    <dbReference type="NCBI Taxonomy" id="1069116"/>
    <lineage>
        <taxon>Bacteria</taxon>
        <taxon>Bacillati</taxon>
        <taxon>Bacillota</taxon>
        <taxon>Bacilli</taxon>
        <taxon>Bacillales</taxon>
        <taxon>Bacillaceae</taxon>
        <taxon>Bacillus</taxon>
    </lineage>
</organism>
<evidence type="ECO:0000313" key="2">
    <source>
        <dbReference type="Proteomes" id="UP001595752"/>
    </source>
</evidence>
<comment type="caution">
    <text evidence="1">The sequence shown here is derived from an EMBL/GenBank/DDBJ whole genome shotgun (WGS) entry which is preliminary data.</text>
</comment>
<dbReference type="Proteomes" id="UP001595752">
    <property type="component" value="Unassembled WGS sequence"/>
</dbReference>
<dbReference type="EMBL" id="JBHRZT010000072">
    <property type="protein sequence ID" value="MFC3885512.1"/>
    <property type="molecule type" value="Genomic_DNA"/>
</dbReference>